<dbReference type="AlphaFoldDB" id="A0A0A9AFB6"/>
<name>A0A0A9AFB6_ARUDO</name>
<organism evidence="1">
    <name type="scientific">Arundo donax</name>
    <name type="common">Giant reed</name>
    <name type="synonym">Donax arundinaceus</name>
    <dbReference type="NCBI Taxonomy" id="35708"/>
    <lineage>
        <taxon>Eukaryota</taxon>
        <taxon>Viridiplantae</taxon>
        <taxon>Streptophyta</taxon>
        <taxon>Embryophyta</taxon>
        <taxon>Tracheophyta</taxon>
        <taxon>Spermatophyta</taxon>
        <taxon>Magnoliopsida</taxon>
        <taxon>Liliopsida</taxon>
        <taxon>Poales</taxon>
        <taxon>Poaceae</taxon>
        <taxon>PACMAD clade</taxon>
        <taxon>Arundinoideae</taxon>
        <taxon>Arundineae</taxon>
        <taxon>Arundo</taxon>
    </lineage>
</organism>
<accession>A0A0A9AFB6</accession>
<reference evidence="1" key="2">
    <citation type="journal article" date="2015" name="Data Brief">
        <title>Shoot transcriptome of the giant reed, Arundo donax.</title>
        <authorList>
            <person name="Barrero R.A."/>
            <person name="Guerrero F.D."/>
            <person name="Moolhuijzen P."/>
            <person name="Goolsby J.A."/>
            <person name="Tidwell J."/>
            <person name="Bellgard S.E."/>
            <person name="Bellgard M.I."/>
        </authorList>
    </citation>
    <scope>NUCLEOTIDE SEQUENCE</scope>
    <source>
        <tissue evidence="1">Shoot tissue taken approximately 20 cm above the soil surface</tissue>
    </source>
</reference>
<dbReference type="EMBL" id="GBRH01247521">
    <property type="protein sequence ID" value="JAD50374.1"/>
    <property type="molecule type" value="Transcribed_RNA"/>
</dbReference>
<protein>
    <submittedName>
        <fullName evidence="1">Uncharacterized protein</fullName>
    </submittedName>
</protein>
<reference evidence="1" key="1">
    <citation type="submission" date="2014-09" db="EMBL/GenBank/DDBJ databases">
        <authorList>
            <person name="Magalhaes I.L.F."/>
            <person name="Oliveira U."/>
            <person name="Santos F.R."/>
            <person name="Vidigal T.H.D.A."/>
            <person name="Brescovit A.D."/>
            <person name="Santos A.J."/>
        </authorList>
    </citation>
    <scope>NUCLEOTIDE SEQUENCE</scope>
    <source>
        <tissue evidence="1">Shoot tissue taken approximately 20 cm above the soil surface</tissue>
    </source>
</reference>
<evidence type="ECO:0000313" key="1">
    <source>
        <dbReference type="EMBL" id="JAD50374.1"/>
    </source>
</evidence>
<proteinExistence type="predicted"/>
<sequence>MDFSHDRQSDDSGGEIICSCTALGWRKLNLGIVWIPEV</sequence>